<dbReference type="InterPro" id="IPR019931">
    <property type="entry name" value="LPXTG_anchor"/>
</dbReference>
<feature type="coiled-coil region" evidence="5">
    <location>
        <begin position="1461"/>
        <end position="1488"/>
    </location>
</feature>
<dbReference type="Pfam" id="PF07554">
    <property type="entry name" value="FIVAR"/>
    <property type="match status" value="9"/>
</dbReference>
<feature type="coiled-coil region" evidence="5">
    <location>
        <begin position="1112"/>
        <end position="1146"/>
    </location>
</feature>
<feature type="region of interest" description="Disordered" evidence="6">
    <location>
        <begin position="1697"/>
        <end position="1740"/>
    </location>
</feature>
<evidence type="ECO:0000256" key="3">
    <source>
        <dbReference type="ARBA" id="ARBA00022729"/>
    </source>
</evidence>
<evidence type="ECO:0000256" key="7">
    <source>
        <dbReference type="SAM" id="Phobius"/>
    </source>
</evidence>
<feature type="compositionally biased region" description="Polar residues" evidence="6">
    <location>
        <begin position="1712"/>
        <end position="1723"/>
    </location>
</feature>
<evidence type="ECO:0000313" key="10">
    <source>
        <dbReference type="Proteomes" id="UP000004115"/>
    </source>
</evidence>
<name>C8PC68_9LACO</name>
<feature type="coiled-coil region" evidence="5">
    <location>
        <begin position="856"/>
        <end position="911"/>
    </location>
</feature>
<feature type="coiled-coil region" evidence="5">
    <location>
        <begin position="1286"/>
        <end position="1342"/>
    </location>
</feature>
<gene>
    <name evidence="9" type="ORF">HMPREF0520_0688</name>
</gene>
<evidence type="ECO:0000256" key="5">
    <source>
        <dbReference type="SAM" id="Coils"/>
    </source>
</evidence>
<keyword evidence="7" id="KW-0812">Transmembrane</keyword>
<evidence type="ECO:0000256" key="4">
    <source>
        <dbReference type="ARBA" id="ARBA00023088"/>
    </source>
</evidence>
<dbReference type="Proteomes" id="UP000004115">
    <property type="component" value="Unassembled WGS sequence"/>
</dbReference>
<feature type="compositionally biased region" description="Low complexity" evidence="6">
    <location>
        <begin position="1752"/>
        <end position="1770"/>
    </location>
</feature>
<keyword evidence="7" id="KW-0472">Membrane</keyword>
<sequence length="1815" mass="194416">MLEVVTKRRINMKNNKNHNLIERSNYEKITHYSIRKVSFGAASVAIAVAFMFLGGRSVSAAETNNAPATNQSATANTKDEAANQVFDAPSNDANVTELNTKLQALPDKISNNTKINDMDELGATTGVEAGKVKDITEFGGWTAIKDKDGQGHFIIARKSDKGVFPIETVNSVTGGNRNFVTYLNESTFDRKGNYMLFLGKVRTLINKEQQTVDGKPYKDNDNGADRNDGKGLVGYNGIEKTFKAYSPETGSKVNIEFKTGFTGDMNGHKANYKVEVIAKTADGKTEKIYEQTFDPSKSIDNDNMKVTPANIGGDAHFTTSRNISRDDITQKLEDPKLVDKLGKNSGTFTSKNITLKPGVVEYTTYISAANSKVLGMGYNTNWEHVALPISGTDFNIDQDTNILAKDLLKKIYNKLIATKDKDERGMTEESKKAYDDQLEAVKKILDATTLSETKDYKAETKTTLEKHKGLTVDKSGLEQNKKALDDFIASISTDGKTKDSKDAYDVKKTEADTAVADAKKVLDNQAATVDEVADALANVKIKKAELAEAKAKLVDVMTGDQKADLEKAEETLKLPDTKEKTPASVAAYQAAMDKIQADLTAAKTTADEVINKKENATKAEATDAQVKIALVKVKLVEAAALLKDKADKTTLKAAKDELAKLTSEADPTTGKTQTSKDAYDKAKRSATQAEADAQKVIDDDNATLEAVTAALTEVHTKNAELEKAKLALVDSITDEQKNALAKVDDLLKLADTQGKTPDSVTKYNDEIAKIKDDLEKAKNAAKEIVNKANEKEASKAEAETVLAKVATLNSKLVDAVAILKDQADKNELIAAQMALEGLTSEADPTTGKTKASKDAYNQAKTAAKQAETEAQTVINDANATPKEVAEALAKVNDKKAALEEAKTKLVDAMTNEQKLDLAKVEDDLKLPDTDTKTPDSVKAYNDAIKQFQAELETAKQEAKTVHDKGDNATKAEATAAQEKVAALKEKLTKAVDLLKDKADKTALKAAKEDLAKLTKEADPTPGKTPASKAVYDKAKADATKAETAAQTIIDDENATPEAVADELAKVNKKKADLEEAKTKLVDAITADQKAALAKVADDLKLADTKGKTSNSVNAYNTEIAKIQDELAQAKQTAKEIIDKKDEASKAEAHELLAKVATLNSKLVTAAGALKDQAVKTELVAAKKKLESLIKEDPTKDKTTTTKTAYDNVKKTAEQLLTKAQNLIEDDNATQDDVDAILENLLFKPDDLAAAKTKLVDAITAEQKVALAKVADDLKLAETTGKTPESVKAYNDAVEKIKVELEAVKQAAKTVQDKGDDATKAEAKEVQDKIAEVKAKLTKAAELLKDKADKETLKTAKAELAKLTSEADPTTGKTQTSKSVYDQAKVDATQAEADAQKVIDDDNATAEAVAAALAKVNKKKAALEEAKTKLVDAITADQKAALAKVADDLKLAETTGKTPDSVKAYNDAVEKIKTELEAVKQAAKTVQEKGDDATKAEATAVQDKIAAVKAKLTKAAELLQDKADKDALKTAKAELAKLTSEADPTNGKTPASKATYDQAKADATQAEAAAQKVIDDDNATAETVAAALAKVNEKKEALADAKAKLVDAITAEQKAALAKVADDLKLAETTGKTPDSVKAYNDAVEKIKAELETVKQAAKTVQDKGDDATKAEATAVQDKIAAVKAKLTKAAELLQDQVSESHTDPVEIDTPTDLDNPTNLDITTNLDNQNNVSNNQDSNADKIVQIVTKPTETKVTTTENNQGNGTTTTVESKANKQNQAKLPNTGEKYSTATIMVAIAGILLGFGLAAGRRKEKE</sequence>
<proteinExistence type="predicted"/>
<evidence type="ECO:0000256" key="1">
    <source>
        <dbReference type="ARBA" id="ARBA00022512"/>
    </source>
</evidence>
<keyword evidence="7" id="KW-1133">Transmembrane helix</keyword>
<comment type="caution">
    <text evidence="9">The sequence shown here is derived from an EMBL/GenBank/DDBJ whole genome shotgun (WGS) entry which is preliminary data.</text>
</comment>
<evidence type="ECO:0000256" key="6">
    <source>
        <dbReference type="SAM" id="MobiDB-lite"/>
    </source>
</evidence>
<evidence type="ECO:0000256" key="2">
    <source>
        <dbReference type="ARBA" id="ARBA00022525"/>
    </source>
</evidence>
<accession>C8PC68</accession>
<feature type="coiled-coil region" evidence="5">
    <location>
        <begin position="1636"/>
        <end position="1663"/>
    </location>
</feature>
<keyword evidence="4" id="KW-0572">Peptidoglycan-anchor</keyword>
<keyword evidence="5" id="KW-0175">Coiled coil</keyword>
<feature type="compositionally biased region" description="Polar residues" evidence="6">
    <location>
        <begin position="1774"/>
        <end position="1783"/>
    </location>
</feature>
<feature type="domain" description="Gram-positive cocci surface proteins LPxTG" evidence="8">
    <location>
        <begin position="1781"/>
        <end position="1815"/>
    </location>
</feature>
<feature type="compositionally biased region" description="Low complexity" evidence="6">
    <location>
        <begin position="1724"/>
        <end position="1737"/>
    </location>
</feature>
<dbReference type="Pfam" id="PF00746">
    <property type="entry name" value="Gram_pos_anchor"/>
    <property type="match status" value="1"/>
</dbReference>
<dbReference type="InterPro" id="IPR005877">
    <property type="entry name" value="YSIRK_signal_dom"/>
</dbReference>
<feature type="transmembrane region" description="Helical" evidence="7">
    <location>
        <begin position="1788"/>
        <end position="1809"/>
    </location>
</feature>
<feature type="coiled-coil region" evidence="5">
    <location>
        <begin position="937"/>
        <end position="993"/>
    </location>
</feature>
<feature type="transmembrane region" description="Helical" evidence="7">
    <location>
        <begin position="37"/>
        <end position="55"/>
    </location>
</feature>
<feature type="compositionally biased region" description="Polar residues" evidence="6">
    <location>
        <begin position="665"/>
        <end position="676"/>
    </location>
</feature>
<evidence type="ECO:0000259" key="8">
    <source>
        <dbReference type="PROSITE" id="PS50847"/>
    </source>
</evidence>
<dbReference type="HOGENOM" id="CLU_237742_0_0_9"/>
<keyword evidence="10" id="KW-1185">Reference proteome</keyword>
<keyword evidence="2" id="KW-0964">Secreted</keyword>
<feature type="region of interest" description="Disordered" evidence="6">
    <location>
        <begin position="662"/>
        <end position="685"/>
    </location>
</feature>
<dbReference type="Pfam" id="PF04650">
    <property type="entry name" value="YSIRK_signal"/>
    <property type="match status" value="1"/>
</dbReference>
<feature type="coiled-coil region" evidence="5">
    <location>
        <begin position="760"/>
        <end position="797"/>
    </location>
</feature>
<keyword evidence="3" id="KW-0732">Signal</keyword>
<dbReference type="EMBL" id="ACLN01000004">
    <property type="protein sequence ID" value="EEW52367.1"/>
    <property type="molecule type" value="Genomic_DNA"/>
</dbReference>
<dbReference type="NCBIfam" id="TIGR01167">
    <property type="entry name" value="LPXTG_anchor"/>
    <property type="match status" value="1"/>
</dbReference>
<organism evidence="9 10">
    <name type="scientific">Lactobacillus iners DSM 13335</name>
    <dbReference type="NCBI Taxonomy" id="525328"/>
    <lineage>
        <taxon>Bacteria</taxon>
        <taxon>Bacillati</taxon>
        <taxon>Bacillota</taxon>
        <taxon>Bacilli</taxon>
        <taxon>Lactobacillales</taxon>
        <taxon>Lactobacillaceae</taxon>
        <taxon>Lactobacillus</taxon>
    </lineage>
</organism>
<evidence type="ECO:0000313" key="9">
    <source>
        <dbReference type="EMBL" id="EEW52367.1"/>
    </source>
</evidence>
<dbReference type="NCBIfam" id="TIGR01168">
    <property type="entry name" value="YSIRK_signal"/>
    <property type="match status" value="1"/>
</dbReference>
<feature type="coiled-coil region" evidence="5">
    <location>
        <begin position="1555"/>
        <end position="1607"/>
    </location>
</feature>
<keyword evidence="1" id="KW-0134">Cell wall</keyword>
<feature type="coiled-coil region" evidence="5">
    <location>
        <begin position="1405"/>
        <end position="1432"/>
    </location>
</feature>
<feature type="region of interest" description="Disordered" evidence="6">
    <location>
        <begin position="1752"/>
        <end position="1783"/>
    </location>
</feature>
<protein>
    <submittedName>
        <fullName evidence="9">Gram-positive signal peptide protein, YSIRK family</fullName>
    </submittedName>
</protein>
<reference evidence="9 10" key="1">
    <citation type="submission" date="2009-09" db="EMBL/GenBank/DDBJ databases">
        <authorList>
            <person name="Qin X."/>
            <person name="Bachman B."/>
            <person name="Battles P."/>
            <person name="Bell A."/>
            <person name="Bess C."/>
            <person name="Bickham C."/>
            <person name="Chaboub L."/>
            <person name="Chen D."/>
            <person name="Coyle M."/>
            <person name="Deiros D.R."/>
            <person name="Dinh H."/>
            <person name="Forbes L."/>
            <person name="Fowler G."/>
            <person name="Francisco L."/>
            <person name="Fu Q."/>
            <person name="Gubbala S."/>
            <person name="Hale W."/>
            <person name="Han Y."/>
            <person name="Hemphill L."/>
            <person name="Highlander S.K."/>
            <person name="Hirani K."/>
            <person name="Hogues M."/>
            <person name="Jackson L."/>
            <person name="Jakkamsetti A."/>
            <person name="Javaid M."/>
            <person name="Jiang H."/>
            <person name="Korchina V."/>
            <person name="Kovar C."/>
            <person name="Lara F."/>
            <person name="Lee S."/>
            <person name="Mata R."/>
            <person name="Mathew T."/>
            <person name="Moen C."/>
            <person name="Morales K."/>
            <person name="Munidasa M."/>
            <person name="Nazareth L."/>
            <person name="Ngo R."/>
            <person name="Nguyen L."/>
            <person name="Okwuonu G."/>
            <person name="Ongeri F."/>
            <person name="Patil S."/>
            <person name="Petrosino J."/>
            <person name="Pham C."/>
            <person name="Pham P."/>
            <person name="Pu L.-L."/>
            <person name="Puazo M."/>
            <person name="Raj R."/>
            <person name="Reid J."/>
            <person name="Rouhana J."/>
            <person name="Saada N."/>
            <person name="Shang Y."/>
            <person name="Simmons D."/>
            <person name="Thornton R."/>
            <person name="Warren J."/>
            <person name="Weissenberger G."/>
            <person name="Zhang J."/>
            <person name="Zhang L."/>
            <person name="Zhou C."/>
            <person name="Zhu D."/>
            <person name="Muzny D."/>
            <person name="Worley K."/>
            <person name="Gibbs R."/>
        </authorList>
    </citation>
    <scope>NUCLEOTIDE SEQUENCE [LARGE SCALE GENOMIC DNA]</scope>
    <source>
        <strain evidence="9 10">DSM 13335</strain>
    </source>
</reference>
<dbReference type="PROSITE" id="PS50847">
    <property type="entry name" value="GRAM_POS_ANCHORING"/>
    <property type="match status" value="1"/>
</dbReference>